<dbReference type="OrthoDB" id="9804721at2"/>
<dbReference type="PANTHER" id="PTHR46268">
    <property type="entry name" value="STRESS RESPONSE PROTEIN NHAX"/>
    <property type="match status" value="1"/>
</dbReference>
<proteinExistence type="inferred from homology"/>
<evidence type="ECO:0000256" key="2">
    <source>
        <dbReference type="SAM" id="Coils"/>
    </source>
</evidence>
<keyword evidence="2" id="KW-0175">Coiled coil</keyword>
<evidence type="ECO:0000313" key="4">
    <source>
        <dbReference type="EMBL" id="RCV93185.1"/>
    </source>
</evidence>
<name>A0A368U891_9GAMM</name>
<dbReference type="PANTHER" id="PTHR46268:SF6">
    <property type="entry name" value="UNIVERSAL STRESS PROTEIN UP12"/>
    <property type="match status" value="1"/>
</dbReference>
<comment type="caution">
    <text evidence="4">The sequence shown here is derived from an EMBL/GenBank/DDBJ whole genome shotgun (WGS) entry which is preliminary data.</text>
</comment>
<evidence type="ECO:0000313" key="5">
    <source>
        <dbReference type="Proteomes" id="UP000253204"/>
    </source>
</evidence>
<accession>A0A368U891</accession>
<gene>
    <name evidence="4" type="ORF">DU506_03510</name>
</gene>
<comment type="similarity">
    <text evidence="1">Belongs to the universal stress protein A family.</text>
</comment>
<dbReference type="Proteomes" id="UP000253204">
    <property type="component" value="Unassembled WGS sequence"/>
</dbReference>
<evidence type="ECO:0000256" key="1">
    <source>
        <dbReference type="ARBA" id="ARBA00008791"/>
    </source>
</evidence>
<dbReference type="InterPro" id="IPR006015">
    <property type="entry name" value="Universal_stress_UspA"/>
</dbReference>
<dbReference type="Gene3D" id="3.40.50.12370">
    <property type="match status" value="1"/>
</dbReference>
<dbReference type="EMBL" id="QPIJ01000004">
    <property type="protein sequence ID" value="RCV93185.1"/>
    <property type="molecule type" value="Genomic_DNA"/>
</dbReference>
<feature type="domain" description="UspA" evidence="3">
    <location>
        <begin position="166"/>
        <end position="284"/>
    </location>
</feature>
<reference evidence="4 5" key="1">
    <citation type="submission" date="2018-07" db="EMBL/GenBank/DDBJ databases">
        <title>Halomonas rutogse sp. nov., isolated from Lake TangqianCo on Tibetan Plateau.</title>
        <authorList>
            <person name="Lu H."/>
            <person name="Xing P."/>
            <person name="Wu Q."/>
        </authorList>
    </citation>
    <scope>NUCLEOTIDE SEQUENCE [LARGE SCALE GENOMIC DNA]</scope>
    <source>
        <strain evidence="4 5">TQ8S</strain>
    </source>
</reference>
<feature type="domain" description="UspA" evidence="3">
    <location>
        <begin position="1"/>
        <end position="158"/>
    </location>
</feature>
<dbReference type="Pfam" id="PF00582">
    <property type="entry name" value="Usp"/>
    <property type="match status" value="2"/>
</dbReference>
<keyword evidence="5" id="KW-1185">Reference proteome</keyword>
<dbReference type="PRINTS" id="PR01438">
    <property type="entry name" value="UNVRSLSTRESS"/>
</dbReference>
<organism evidence="4 5">
    <name type="scientific">Vreelandella rituensis</name>
    <dbReference type="NCBI Taxonomy" id="2282306"/>
    <lineage>
        <taxon>Bacteria</taxon>
        <taxon>Pseudomonadati</taxon>
        <taxon>Pseudomonadota</taxon>
        <taxon>Gammaproteobacteria</taxon>
        <taxon>Oceanospirillales</taxon>
        <taxon>Halomonadaceae</taxon>
        <taxon>Vreelandella</taxon>
    </lineage>
</organism>
<dbReference type="RefSeq" id="WP_114485573.1">
    <property type="nucleotide sequence ID" value="NZ_CBCSHM010000037.1"/>
</dbReference>
<sequence>MSDQVLAAIDGSPYAEGVCDYAAWACLALEAPLTFIHVVDNHPQISEPDLSGNLGLGTREHLLEKLSELEEQRAKVNREQGRLILEAAKHRAIEKGVADPAIRQRNDTLVEALVELQDEVRLLVMGKRGETAHQSSEHLGSSLERVVREMHRPILMVPRDYKRPDNVMMAFDGSKTARKGVEMLAKSPLFAGTVCHVVIVGAETAENRSQLEWALAVLCEAGHEAEGAIKAGEVEATLREYQQQHAIDMLIMGAYGHSRIRHLLVGSTTTTMLRNASVPVLILR</sequence>
<dbReference type="CDD" id="cd00293">
    <property type="entry name" value="USP-like"/>
    <property type="match status" value="2"/>
</dbReference>
<feature type="coiled-coil region" evidence="2">
    <location>
        <begin position="59"/>
        <end position="86"/>
    </location>
</feature>
<dbReference type="InterPro" id="IPR006016">
    <property type="entry name" value="UspA"/>
</dbReference>
<evidence type="ECO:0000259" key="3">
    <source>
        <dbReference type="Pfam" id="PF00582"/>
    </source>
</evidence>
<dbReference type="SUPFAM" id="SSF52402">
    <property type="entry name" value="Adenine nucleotide alpha hydrolases-like"/>
    <property type="match status" value="2"/>
</dbReference>
<dbReference type="AlphaFoldDB" id="A0A368U891"/>
<protein>
    <submittedName>
        <fullName evidence="4">Universal stress protein</fullName>
    </submittedName>
</protein>